<dbReference type="Gene3D" id="3.30.310.50">
    <property type="entry name" value="Alpha-D-phosphohexomutase, C-terminal domain"/>
    <property type="match status" value="1"/>
</dbReference>
<evidence type="ECO:0000256" key="1">
    <source>
        <dbReference type="SAM" id="MobiDB-lite"/>
    </source>
</evidence>
<organism evidence="2 3">
    <name type="scientific">Mycolicibacterium arseniciresistens</name>
    <dbReference type="NCBI Taxonomy" id="3062257"/>
    <lineage>
        <taxon>Bacteria</taxon>
        <taxon>Bacillati</taxon>
        <taxon>Actinomycetota</taxon>
        <taxon>Actinomycetes</taxon>
        <taxon>Mycobacteriales</taxon>
        <taxon>Mycobacteriaceae</taxon>
        <taxon>Mycolicibacterium</taxon>
    </lineage>
</organism>
<keyword evidence="3" id="KW-1185">Reference proteome</keyword>
<protein>
    <submittedName>
        <fullName evidence="2">DUF2218 domain-containing protein</fullName>
    </submittedName>
</protein>
<dbReference type="RefSeq" id="WP_302912709.1">
    <property type="nucleotide sequence ID" value="NZ_JAUMSQ010000007.1"/>
</dbReference>
<dbReference type="InterPro" id="IPR014543">
    <property type="entry name" value="UCP028291"/>
</dbReference>
<comment type="caution">
    <text evidence="2">The sequence shown here is derived from an EMBL/GenBank/DDBJ whole genome shotgun (WGS) entry which is preliminary data.</text>
</comment>
<evidence type="ECO:0000313" key="3">
    <source>
        <dbReference type="Proteomes" id="UP001168823"/>
    </source>
</evidence>
<evidence type="ECO:0000313" key="2">
    <source>
        <dbReference type="EMBL" id="MDO3634591.1"/>
    </source>
</evidence>
<sequence>MLTAEATVATSRASRYLTQLCRHADQMRRIGHRTSRNGDEQMPAVLERVEYSSTAGTVRFADGMLHVRASRDTLTLRIEAADEDSLRRLQNGIGRRLRTIGRRDKLALTWGRPDMQPDRTRSAPTTRTRHRNRRGERVRGVAGSALSPS</sequence>
<accession>A0ABT8U9Y1</accession>
<gene>
    <name evidence="2" type="ORF">Q2100_02375</name>
</gene>
<feature type="compositionally biased region" description="Basic residues" evidence="1">
    <location>
        <begin position="127"/>
        <end position="136"/>
    </location>
</feature>
<proteinExistence type="predicted"/>
<reference evidence="2" key="1">
    <citation type="submission" date="2023-07" db="EMBL/GenBank/DDBJ databases">
        <title>Mycolicibacterium sp. nov., a novel bacterial species.</title>
        <authorList>
            <person name="Cao Y."/>
        </authorList>
    </citation>
    <scope>NUCLEOTIDE SEQUENCE</scope>
    <source>
        <strain evidence="2">KC 300</strain>
    </source>
</reference>
<dbReference type="Proteomes" id="UP001168823">
    <property type="component" value="Unassembled WGS sequence"/>
</dbReference>
<name>A0ABT8U9Y1_9MYCO</name>
<dbReference type="Pfam" id="PF09981">
    <property type="entry name" value="DUF2218"/>
    <property type="match status" value="1"/>
</dbReference>
<feature type="region of interest" description="Disordered" evidence="1">
    <location>
        <begin position="110"/>
        <end position="149"/>
    </location>
</feature>
<dbReference type="EMBL" id="JAUMSQ010000007">
    <property type="protein sequence ID" value="MDO3634591.1"/>
    <property type="molecule type" value="Genomic_DNA"/>
</dbReference>